<evidence type="ECO:0000256" key="5">
    <source>
        <dbReference type="ARBA" id="ARBA00022692"/>
    </source>
</evidence>
<dbReference type="Proteomes" id="UP001187221">
    <property type="component" value="Unassembled WGS sequence"/>
</dbReference>
<organism evidence="10 11">
    <name type="scientific">Novosphingobium pituita</name>
    <dbReference type="NCBI Taxonomy" id="3056842"/>
    <lineage>
        <taxon>Bacteria</taxon>
        <taxon>Pseudomonadati</taxon>
        <taxon>Pseudomonadota</taxon>
        <taxon>Alphaproteobacteria</taxon>
        <taxon>Sphingomonadales</taxon>
        <taxon>Sphingomonadaceae</taxon>
        <taxon>Novosphingobium</taxon>
    </lineage>
</organism>
<dbReference type="PANTHER" id="PTHR30026:SF22">
    <property type="entry name" value="OUTER MEMBRANE EFFLUX PROTEIN"/>
    <property type="match status" value="1"/>
</dbReference>
<comment type="subcellular location">
    <subcellularLocation>
        <location evidence="1">Cell outer membrane</location>
    </subcellularLocation>
</comment>
<name>A0ABQ6PDA2_9SPHN</name>
<proteinExistence type="inferred from homology"/>
<gene>
    <name evidence="10" type="ORF">NUTIK01_29630</name>
</gene>
<evidence type="ECO:0000256" key="3">
    <source>
        <dbReference type="ARBA" id="ARBA00022448"/>
    </source>
</evidence>
<reference evidence="10 11" key="1">
    <citation type="submission" date="2023-06" db="EMBL/GenBank/DDBJ databases">
        <title>Draft genome sequence of Novosphingobium sp. strain IK01.</title>
        <authorList>
            <person name="Hatamoto M."/>
            <person name="Ikarashi T."/>
            <person name="Yamaguchi T."/>
        </authorList>
    </citation>
    <scope>NUCLEOTIDE SEQUENCE [LARGE SCALE GENOMIC DNA]</scope>
    <source>
        <strain evidence="10 11">IK01</strain>
    </source>
</reference>
<dbReference type="Gene3D" id="1.20.1600.10">
    <property type="entry name" value="Outer membrane efflux proteins (OEP)"/>
    <property type="match status" value="1"/>
</dbReference>
<dbReference type="PANTHER" id="PTHR30026">
    <property type="entry name" value="OUTER MEMBRANE PROTEIN TOLC"/>
    <property type="match status" value="1"/>
</dbReference>
<dbReference type="SUPFAM" id="SSF56954">
    <property type="entry name" value="Outer membrane efflux proteins (OEP)"/>
    <property type="match status" value="1"/>
</dbReference>
<keyword evidence="11" id="KW-1185">Reference proteome</keyword>
<evidence type="ECO:0000256" key="1">
    <source>
        <dbReference type="ARBA" id="ARBA00004442"/>
    </source>
</evidence>
<evidence type="ECO:0000256" key="9">
    <source>
        <dbReference type="SAM" id="SignalP"/>
    </source>
</evidence>
<accession>A0ABQ6PDA2</accession>
<keyword evidence="6" id="KW-0472">Membrane</keyword>
<dbReference type="InterPro" id="IPR003423">
    <property type="entry name" value="OMP_efflux"/>
</dbReference>
<dbReference type="RefSeq" id="WP_317975793.1">
    <property type="nucleotide sequence ID" value="NZ_BTFW01000001.1"/>
</dbReference>
<protein>
    <submittedName>
        <fullName evidence="10">TolC family outer membrane protein</fullName>
    </submittedName>
</protein>
<evidence type="ECO:0000256" key="2">
    <source>
        <dbReference type="ARBA" id="ARBA00007613"/>
    </source>
</evidence>
<evidence type="ECO:0000256" key="7">
    <source>
        <dbReference type="ARBA" id="ARBA00023237"/>
    </source>
</evidence>
<feature type="region of interest" description="Disordered" evidence="8">
    <location>
        <begin position="44"/>
        <end position="81"/>
    </location>
</feature>
<keyword evidence="5" id="KW-0812">Transmembrane</keyword>
<evidence type="ECO:0000256" key="6">
    <source>
        <dbReference type="ARBA" id="ARBA00023136"/>
    </source>
</evidence>
<comment type="similarity">
    <text evidence="2">Belongs to the outer membrane factor (OMF) (TC 1.B.17) family.</text>
</comment>
<dbReference type="InterPro" id="IPR051906">
    <property type="entry name" value="TolC-like"/>
</dbReference>
<evidence type="ECO:0000313" key="11">
    <source>
        <dbReference type="Proteomes" id="UP001187221"/>
    </source>
</evidence>
<dbReference type="Pfam" id="PF02321">
    <property type="entry name" value="OEP"/>
    <property type="match status" value="2"/>
</dbReference>
<keyword evidence="3" id="KW-0813">Transport</keyword>
<feature type="signal peptide" evidence="9">
    <location>
        <begin position="1"/>
        <end position="38"/>
    </location>
</feature>
<keyword evidence="9" id="KW-0732">Signal</keyword>
<evidence type="ECO:0000313" key="10">
    <source>
        <dbReference type="EMBL" id="GMM62186.1"/>
    </source>
</evidence>
<feature type="chain" id="PRO_5047283227" evidence="9">
    <location>
        <begin position="39"/>
        <end position="558"/>
    </location>
</feature>
<dbReference type="EMBL" id="BTFW01000001">
    <property type="protein sequence ID" value="GMM62186.1"/>
    <property type="molecule type" value="Genomic_DNA"/>
</dbReference>
<keyword evidence="4" id="KW-1134">Transmembrane beta strand</keyword>
<sequence>MRLTTPRPSCARNRRRAAPLARLAPAFAGLLMAPCLHAQESLPPALSDLAPPEAPEPGRPLSFTPDLPADTPADIAQGARQGQSVTSLGEALRYAYWTSPAVLAQRSGARSSDWGVAQARSAYGPHLDYSLTYGWTRDNYEIAPANFLKRHGWTSTATAILTQPLFTFGRTLASERAARAQAAYQRAVLRSTEQQALFDALDAYVSLRRTRTGVGIAADNLAALTRELTDNRARLKAHEVTATDIQQVETRVELGRVQLLTAQRDAGTAEATFLRMVGTRPGELTTPPALQLPVSSLEEAYVFAEEHNPVVLAAQERERASRAATEGAKADWRPRIDLQGSAALMPYSNGFSNYSDSLRQTELRGVLTISGPLFDSGERHARIRAAQAANDADWRLVDASLRENRAALATAWNDWQAQSEAIDRLQSAVDSAQKAYDGAVLQERAGLFTTLDVLQLARELLQTRSAYNDGIAGAYLAKAQVLAALGVMDSAWLLPDAPRHDAEQEAARIADNGDVPLLTSALHTLDGVAEGRGGPRPARDPAHATTMPAARIGVDVQP</sequence>
<keyword evidence="7" id="KW-0998">Cell outer membrane</keyword>
<evidence type="ECO:0000256" key="8">
    <source>
        <dbReference type="SAM" id="MobiDB-lite"/>
    </source>
</evidence>
<evidence type="ECO:0000256" key="4">
    <source>
        <dbReference type="ARBA" id="ARBA00022452"/>
    </source>
</evidence>
<comment type="caution">
    <text evidence="10">The sequence shown here is derived from an EMBL/GenBank/DDBJ whole genome shotgun (WGS) entry which is preliminary data.</text>
</comment>